<dbReference type="EMBL" id="CP127294">
    <property type="protein sequence ID" value="WIX81645.1"/>
    <property type="molecule type" value="Genomic_DNA"/>
</dbReference>
<evidence type="ECO:0000313" key="1">
    <source>
        <dbReference type="EMBL" id="WIX81645.1"/>
    </source>
</evidence>
<accession>A0A9Y2IM22</accession>
<dbReference type="RefSeq" id="WP_285972232.1">
    <property type="nucleotide sequence ID" value="NZ_CP127294.1"/>
</dbReference>
<gene>
    <name evidence="1" type="ORF">QRX50_13225</name>
</gene>
<reference evidence="1 2" key="1">
    <citation type="submission" date="2023-06" db="EMBL/GenBank/DDBJ databases">
        <authorList>
            <person name="Oyuntsetseg B."/>
            <person name="Kim S.B."/>
        </authorList>
    </citation>
    <scope>NUCLEOTIDE SEQUENCE [LARGE SCALE GENOMIC DNA]</scope>
    <source>
        <strain evidence="1 2">2-15</strain>
    </source>
</reference>
<dbReference type="Proteomes" id="UP001236014">
    <property type="component" value="Chromosome"/>
</dbReference>
<name>A0A9Y2IM22_9PSEU</name>
<dbReference type="KEGG" id="acab:QRX50_13225"/>
<keyword evidence="2" id="KW-1185">Reference proteome</keyword>
<evidence type="ECO:0000313" key="2">
    <source>
        <dbReference type="Proteomes" id="UP001236014"/>
    </source>
</evidence>
<organism evidence="1 2">
    <name type="scientific">Amycolatopsis carbonis</name>
    <dbReference type="NCBI Taxonomy" id="715471"/>
    <lineage>
        <taxon>Bacteria</taxon>
        <taxon>Bacillati</taxon>
        <taxon>Actinomycetota</taxon>
        <taxon>Actinomycetes</taxon>
        <taxon>Pseudonocardiales</taxon>
        <taxon>Pseudonocardiaceae</taxon>
        <taxon>Amycolatopsis</taxon>
    </lineage>
</organism>
<proteinExistence type="predicted"/>
<dbReference type="AlphaFoldDB" id="A0A9Y2IM22"/>
<sequence>MPDRPPVEVVVVRSPSSGFVGAGGVFIEHRSYTGFDDRIYRPSSEAVPLFWRFMIEKFAVAPVRAGA</sequence>
<protein>
    <submittedName>
        <fullName evidence="1">Uncharacterized protein</fullName>
    </submittedName>
</protein>